<dbReference type="PANTHER" id="PTHR32089">
    <property type="entry name" value="METHYL-ACCEPTING CHEMOTAXIS PROTEIN MCPB"/>
    <property type="match status" value="1"/>
</dbReference>
<dbReference type="EMBL" id="LDZY01000007">
    <property type="protein sequence ID" value="KLU65640.1"/>
    <property type="molecule type" value="Genomic_DNA"/>
</dbReference>
<evidence type="ECO:0000259" key="6">
    <source>
        <dbReference type="PROSITE" id="PS50885"/>
    </source>
</evidence>
<dbReference type="Gene3D" id="1.10.287.950">
    <property type="entry name" value="Methyl-accepting chemotaxis protein"/>
    <property type="match status" value="1"/>
</dbReference>
<keyword evidence="4" id="KW-0812">Transmembrane</keyword>
<dbReference type="SMART" id="SM00304">
    <property type="entry name" value="HAMP"/>
    <property type="match status" value="2"/>
</dbReference>
<evidence type="ECO:0000256" key="3">
    <source>
        <dbReference type="PROSITE-ProRule" id="PRU00284"/>
    </source>
</evidence>
<keyword evidence="1 3" id="KW-0807">Transducer</keyword>
<organism evidence="7 8">
    <name type="scientific">Desulfosporosinus acididurans</name>
    <dbReference type="NCBI Taxonomy" id="476652"/>
    <lineage>
        <taxon>Bacteria</taxon>
        <taxon>Bacillati</taxon>
        <taxon>Bacillota</taxon>
        <taxon>Clostridia</taxon>
        <taxon>Eubacteriales</taxon>
        <taxon>Desulfitobacteriaceae</taxon>
        <taxon>Desulfosporosinus</taxon>
    </lineage>
</organism>
<evidence type="ECO:0000256" key="2">
    <source>
        <dbReference type="ARBA" id="ARBA00029447"/>
    </source>
</evidence>
<feature type="domain" description="Methyl-accepting transducer" evidence="5">
    <location>
        <begin position="378"/>
        <end position="656"/>
    </location>
</feature>
<dbReference type="InterPro" id="IPR004089">
    <property type="entry name" value="MCPsignal_dom"/>
</dbReference>
<evidence type="ECO:0000313" key="8">
    <source>
        <dbReference type="Proteomes" id="UP000036356"/>
    </source>
</evidence>
<evidence type="ECO:0000259" key="5">
    <source>
        <dbReference type="PROSITE" id="PS50111"/>
    </source>
</evidence>
<dbReference type="InterPro" id="IPR003660">
    <property type="entry name" value="HAMP_dom"/>
</dbReference>
<protein>
    <submittedName>
        <fullName evidence="7">Methyl-accepting chemotaxis protein McpB</fullName>
    </submittedName>
</protein>
<dbReference type="Proteomes" id="UP000036356">
    <property type="component" value="Unassembled WGS sequence"/>
</dbReference>
<dbReference type="Pfam" id="PF14827">
    <property type="entry name" value="dCache_3"/>
    <property type="match status" value="1"/>
</dbReference>
<dbReference type="PATRIC" id="fig|476652.3.peg.2352"/>
<feature type="domain" description="HAMP" evidence="6">
    <location>
        <begin position="328"/>
        <end position="380"/>
    </location>
</feature>
<feature type="transmembrane region" description="Helical" evidence="4">
    <location>
        <begin position="304"/>
        <end position="326"/>
    </location>
</feature>
<dbReference type="PANTHER" id="PTHR32089:SF112">
    <property type="entry name" value="LYSOZYME-LIKE PROTEIN-RELATED"/>
    <property type="match status" value="1"/>
</dbReference>
<accession>A0A0J1FQ71</accession>
<dbReference type="GO" id="GO:0016020">
    <property type="term" value="C:membrane"/>
    <property type="evidence" value="ECO:0007669"/>
    <property type="project" value="InterPro"/>
</dbReference>
<proteinExistence type="inferred from homology"/>
<dbReference type="InterPro" id="IPR029150">
    <property type="entry name" value="dCache_3"/>
</dbReference>
<dbReference type="SUPFAM" id="SSF58104">
    <property type="entry name" value="Methyl-accepting chemotaxis protein (MCP) signaling domain"/>
    <property type="match status" value="1"/>
</dbReference>
<name>A0A0J1FQ71_9FIRM</name>
<dbReference type="Pfam" id="PF00672">
    <property type="entry name" value="HAMP"/>
    <property type="match status" value="1"/>
</dbReference>
<dbReference type="SUPFAM" id="SSF103190">
    <property type="entry name" value="Sensory domain-like"/>
    <property type="match status" value="1"/>
</dbReference>
<evidence type="ECO:0000256" key="4">
    <source>
        <dbReference type="SAM" id="Phobius"/>
    </source>
</evidence>
<dbReference type="InterPro" id="IPR029151">
    <property type="entry name" value="Sensor-like_sf"/>
</dbReference>
<keyword evidence="4" id="KW-0472">Membrane</keyword>
<evidence type="ECO:0000256" key="1">
    <source>
        <dbReference type="ARBA" id="ARBA00023224"/>
    </source>
</evidence>
<comment type="similarity">
    <text evidence="2">Belongs to the methyl-accepting chemotaxis (MCP) protein family.</text>
</comment>
<gene>
    <name evidence="7" type="primary">mcpB_2</name>
    <name evidence="7" type="ORF">DEAC_c22700</name>
</gene>
<dbReference type="PROSITE" id="PS50885">
    <property type="entry name" value="HAMP"/>
    <property type="match status" value="1"/>
</dbReference>
<keyword evidence="4" id="KW-1133">Transmembrane helix</keyword>
<dbReference type="PROSITE" id="PS50111">
    <property type="entry name" value="CHEMOTAXIS_TRANSDUC_2"/>
    <property type="match status" value="1"/>
</dbReference>
<dbReference type="STRING" id="476652.DEAC_c22700"/>
<keyword evidence="8" id="KW-1185">Reference proteome</keyword>
<dbReference type="GO" id="GO:0007165">
    <property type="term" value="P:signal transduction"/>
    <property type="evidence" value="ECO:0007669"/>
    <property type="project" value="UniProtKB-KW"/>
</dbReference>
<dbReference type="Gene3D" id="6.10.340.10">
    <property type="match status" value="1"/>
</dbReference>
<evidence type="ECO:0000313" key="7">
    <source>
        <dbReference type="EMBL" id="KLU65640.1"/>
    </source>
</evidence>
<sequence>MDIMSEKSVQNEKRKVRFQPSMSIKTRVTLLIGVVIVFVVVVLSAASLWNAEKMLNTSELQTEKLAEQGIQEEFSNRLDRAKSSVLSLTMNPDVAKALAERDRTALAQLVQPVFQEVKKEGFSQLQFHLAPAISFYRAHSPNKFGDDLSKIRPTVVAANTDHKLVEGLEEGVEGYGFRVVVPVKYQDQWVGSAEYGMDFGDDFLKTLQTKNPGEYFIYLLDPSASLVKSVKTNGGLLAGIGKDNYPVPEDRVKQLVNGQSQFVVSEDGQSNILLIPFKDYQGQVKGYIKAVLSRGAVLQQLKALIQWAVFIGLLVLILGLVSGYIFSRSFTRPLIELAQNAETLATGDLRTVIKDDWFGELGTLAQAMKKMVGNTKDTCLSINKALSRVEESTKEISAATDQTSSGVEQVAESINQVAVGAQKIAQSTSEIGEQSLGINQSVGSLAEHMERISRSNGVVTERTQRGEVMMKDLAAKMSVSASKVEEIQTVSHSLKDQTGQIRGITQIISGISDQTNLLALNAAIEAARAGEAGRGFAVVAEEVRKLAEGSRQSAAQIAELIDQVTGNVEVSALSTEEAFSLIQEQVGIGNQALQQFMDIFQGMRDVSGLLEIMSQEVQQVVRMGETITRSIQVISDMSQEDAGAAEEIAASTEEMSATVTSIRDSVEQLIRLMEDLKTQSMRFVY</sequence>
<dbReference type="Pfam" id="PF00015">
    <property type="entry name" value="MCPsignal"/>
    <property type="match status" value="1"/>
</dbReference>
<reference evidence="7 8" key="1">
    <citation type="submission" date="2015-06" db="EMBL/GenBank/DDBJ databases">
        <title>Draft genome of the moderately acidophilic sulfate reducer Candidatus Desulfosporosinus acididurans strain M1.</title>
        <authorList>
            <person name="Poehlein A."/>
            <person name="Petzsch P."/>
            <person name="Johnson B.D."/>
            <person name="Schloemann M."/>
            <person name="Daniel R."/>
            <person name="Muehling M."/>
        </authorList>
    </citation>
    <scope>NUCLEOTIDE SEQUENCE [LARGE SCALE GENOMIC DNA]</scope>
    <source>
        <strain evidence="7 8">M1</strain>
    </source>
</reference>
<dbReference type="AlphaFoldDB" id="A0A0J1FQ71"/>
<dbReference type="Gene3D" id="3.30.450.20">
    <property type="entry name" value="PAS domain"/>
    <property type="match status" value="1"/>
</dbReference>
<dbReference type="CDD" id="cd06225">
    <property type="entry name" value="HAMP"/>
    <property type="match status" value="1"/>
</dbReference>
<dbReference type="SMART" id="SM00283">
    <property type="entry name" value="MA"/>
    <property type="match status" value="1"/>
</dbReference>
<comment type="caution">
    <text evidence="7">The sequence shown here is derived from an EMBL/GenBank/DDBJ whole genome shotgun (WGS) entry which is preliminary data.</text>
</comment>
<feature type="transmembrane region" description="Helical" evidence="4">
    <location>
        <begin position="28"/>
        <end position="49"/>
    </location>
</feature>